<evidence type="ECO:0000313" key="2">
    <source>
        <dbReference type="EMBL" id="RKD96946.1"/>
    </source>
</evidence>
<name>A0A419WNG3_9BACT</name>
<keyword evidence="3" id="KW-1185">Reference proteome</keyword>
<feature type="chain" id="PRO_5019468548" evidence="1">
    <location>
        <begin position="21"/>
        <end position="398"/>
    </location>
</feature>
<dbReference type="InterPro" id="IPR010870">
    <property type="entry name" value="Porin_O/P"/>
</dbReference>
<proteinExistence type="predicted"/>
<organism evidence="2 3">
    <name type="scientific">Marinifilum flexuosum</name>
    <dbReference type="NCBI Taxonomy" id="1117708"/>
    <lineage>
        <taxon>Bacteria</taxon>
        <taxon>Pseudomonadati</taxon>
        <taxon>Bacteroidota</taxon>
        <taxon>Bacteroidia</taxon>
        <taxon>Marinilabiliales</taxon>
        <taxon>Marinifilaceae</taxon>
    </lineage>
</organism>
<dbReference type="Proteomes" id="UP000284531">
    <property type="component" value="Unassembled WGS sequence"/>
</dbReference>
<dbReference type="OrthoDB" id="1151129at2"/>
<dbReference type="EMBL" id="RAPQ01000012">
    <property type="protein sequence ID" value="RKD96946.1"/>
    <property type="molecule type" value="Genomic_DNA"/>
</dbReference>
<evidence type="ECO:0000313" key="3">
    <source>
        <dbReference type="Proteomes" id="UP000284531"/>
    </source>
</evidence>
<reference evidence="2 3" key="1">
    <citation type="submission" date="2018-09" db="EMBL/GenBank/DDBJ databases">
        <title>Genomic Encyclopedia of Archaeal and Bacterial Type Strains, Phase II (KMG-II): from individual species to whole genera.</title>
        <authorList>
            <person name="Goeker M."/>
        </authorList>
    </citation>
    <scope>NUCLEOTIDE SEQUENCE [LARGE SCALE GENOMIC DNA]</scope>
    <source>
        <strain evidence="2 3">DSM 21950</strain>
    </source>
</reference>
<gene>
    <name evidence="2" type="ORF">BXY64_3898</name>
</gene>
<evidence type="ECO:0000256" key="1">
    <source>
        <dbReference type="SAM" id="SignalP"/>
    </source>
</evidence>
<dbReference type="AlphaFoldDB" id="A0A419WNG3"/>
<sequence length="398" mass="44415">MKKHYLLFFCCLLMAGSLFAQDASKLNLGVNKGSLQLASEDGNFKFGMGGRVYMDAAAYFDDKTDLGSGSEVRDIRLLMKADLWKKWNAKINIGFADGAVSLKDVWLMYKINKNSFVRAGHFLEPFGIEQTESSKTTKFMHAASTIEAFRPGRNLGFSYATWSKKIFWEAGLFGSDTNNKTEGDEGYGLTSRIAFAPVQTDGGLFHIGMSGIYRTANSTGFNDQGEENPKSIRYRSRAATHIEKRRFIDAKVANAESQCKLGFEMIAATGPISIQGEYISAKVNRKSNFEDYSAKGFYTQVGWLVKGGNYKYKMKSARLAKPGPGSVELLARYNQTDLNDSDALIMGGKQKDITVGGTWYVNHNILVKFHFTNVDLDENSLNGEENFNMIQTRLQFSF</sequence>
<protein>
    <submittedName>
        <fullName evidence="2">Phosphate-selective porin OprO/OprP</fullName>
    </submittedName>
</protein>
<dbReference type="RefSeq" id="WP_120241591.1">
    <property type="nucleotide sequence ID" value="NZ_CANNEC010000028.1"/>
</dbReference>
<comment type="caution">
    <text evidence="2">The sequence shown here is derived from an EMBL/GenBank/DDBJ whole genome shotgun (WGS) entry which is preliminary data.</text>
</comment>
<keyword evidence="1" id="KW-0732">Signal</keyword>
<dbReference type="SUPFAM" id="SSF56935">
    <property type="entry name" value="Porins"/>
    <property type="match status" value="1"/>
</dbReference>
<dbReference type="Gene3D" id="2.40.160.10">
    <property type="entry name" value="Porin"/>
    <property type="match status" value="1"/>
</dbReference>
<dbReference type="InterPro" id="IPR023614">
    <property type="entry name" value="Porin_dom_sf"/>
</dbReference>
<accession>A0A419WNG3</accession>
<dbReference type="Pfam" id="PF07396">
    <property type="entry name" value="Porin_O_P"/>
    <property type="match status" value="1"/>
</dbReference>
<feature type="signal peptide" evidence="1">
    <location>
        <begin position="1"/>
        <end position="20"/>
    </location>
</feature>